<dbReference type="PROSITE" id="PS51832">
    <property type="entry name" value="HD_GYP"/>
    <property type="match status" value="1"/>
</dbReference>
<organism evidence="4">
    <name type="scientific">marine sediment metagenome</name>
    <dbReference type="NCBI Taxonomy" id="412755"/>
    <lineage>
        <taxon>unclassified sequences</taxon>
        <taxon>metagenomes</taxon>
        <taxon>ecological metagenomes</taxon>
    </lineage>
</organism>
<feature type="transmembrane region" description="Helical" evidence="1">
    <location>
        <begin position="76"/>
        <end position="96"/>
    </location>
</feature>
<dbReference type="InterPro" id="IPR003607">
    <property type="entry name" value="HD/PDEase_dom"/>
</dbReference>
<protein>
    <submittedName>
        <fullName evidence="4">Uncharacterized protein</fullName>
    </submittedName>
</protein>
<dbReference type="InterPro" id="IPR048440">
    <property type="entry name" value="MASE10"/>
</dbReference>
<keyword evidence="1" id="KW-1133">Transmembrane helix</keyword>
<dbReference type="PANTHER" id="PTHR45228:SF5">
    <property type="entry name" value="CYCLIC DI-GMP PHOSPHODIESTERASE VC_1348-RELATED"/>
    <property type="match status" value="1"/>
</dbReference>
<dbReference type="SMART" id="SM00471">
    <property type="entry name" value="HDc"/>
    <property type="match status" value="1"/>
</dbReference>
<accession>A0A0F9HXP6</accession>
<feature type="transmembrane region" description="Helical" evidence="1">
    <location>
        <begin position="12"/>
        <end position="32"/>
    </location>
</feature>
<sequence length="487" mass="54545">MLENTGTKRASAHYIWTVLVLGIYGGQVCPYIEGLGLAYWFILLGIFFAAALSSRPLLVRKFVLGSEYETMVRRQFFLEITIFLSTAIAITIYNMAAHEFPVESGLKVIVGTLTLGFFAAADLALERERLISEHLSMTGEFIKPREKHFPVTRKFLLVSTTSVTLITVVIFLVISKDLEWLSNLSYMDLQSARLAVFGELAFITVVVLSGIFNLIISYSKNLRIFFDNETDSLKAVAVGDFSSHVTVSTNDEFGVMGWYTNRMINELSSKIEEIKKTQDATIHSLASLAEIRDMETGLHIIRTRLYVKTLAEKLSTHPDYKDTLTPEAVELLHKSAPLHDIGKVGIPDAVLLKPARLTPKEFAVMKRHPVLGGDALGEAEGVLGESSFLHLAREIAYSHHEKWDGSGYPKGLKGNDIPLSGRLMALADVYDALVFKRVYKPAFSHDVTRRIIIQDRGKHFDPQVVDAFLELEDEFQAIAHKYKEESI</sequence>
<evidence type="ECO:0000259" key="2">
    <source>
        <dbReference type="PROSITE" id="PS50885"/>
    </source>
</evidence>
<dbReference type="CDD" id="cd06225">
    <property type="entry name" value="HAMP"/>
    <property type="match status" value="1"/>
</dbReference>
<dbReference type="AlphaFoldDB" id="A0A0F9HXP6"/>
<proteinExistence type="predicted"/>
<feature type="transmembrane region" description="Helical" evidence="1">
    <location>
        <begin position="108"/>
        <end position="125"/>
    </location>
</feature>
<dbReference type="Gene3D" id="6.10.340.10">
    <property type="match status" value="1"/>
</dbReference>
<gene>
    <name evidence="4" type="ORF">LCGC14_2010310</name>
</gene>
<keyword evidence="1" id="KW-0472">Membrane</keyword>
<feature type="transmembrane region" description="Helical" evidence="1">
    <location>
        <begin position="155"/>
        <end position="174"/>
    </location>
</feature>
<evidence type="ECO:0000313" key="4">
    <source>
        <dbReference type="EMBL" id="KKL79887.1"/>
    </source>
</evidence>
<feature type="transmembrane region" description="Helical" evidence="1">
    <location>
        <begin position="194"/>
        <end position="216"/>
    </location>
</feature>
<dbReference type="EMBL" id="LAZR01023034">
    <property type="protein sequence ID" value="KKL79887.1"/>
    <property type="molecule type" value="Genomic_DNA"/>
</dbReference>
<feature type="transmembrane region" description="Helical" evidence="1">
    <location>
        <begin position="38"/>
        <end position="55"/>
    </location>
</feature>
<dbReference type="SUPFAM" id="SSF109604">
    <property type="entry name" value="HD-domain/PDEase-like"/>
    <property type="match status" value="1"/>
</dbReference>
<dbReference type="Gene3D" id="1.10.3210.10">
    <property type="entry name" value="Hypothetical protein af1432"/>
    <property type="match status" value="1"/>
</dbReference>
<dbReference type="CDD" id="cd00077">
    <property type="entry name" value="HDc"/>
    <property type="match status" value="1"/>
</dbReference>
<feature type="domain" description="HAMP" evidence="2">
    <location>
        <begin position="230"/>
        <end position="272"/>
    </location>
</feature>
<dbReference type="GO" id="GO:0016020">
    <property type="term" value="C:membrane"/>
    <property type="evidence" value="ECO:0007669"/>
    <property type="project" value="InterPro"/>
</dbReference>
<dbReference type="GO" id="GO:0007165">
    <property type="term" value="P:signal transduction"/>
    <property type="evidence" value="ECO:0007669"/>
    <property type="project" value="InterPro"/>
</dbReference>
<dbReference type="InterPro" id="IPR052020">
    <property type="entry name" value="Cyclic_di-GMP/3'3'-cGAMP_PDE"/>
</dbReference>
<dbReference type="Pfam" id="PF20970">
    <property type="entry name" value="MASE10"/>
    <property type="match status" value="1"/>
</dbReference>
<feature type="domain" description="HD-GYP" evidence="3">
    <location>
        <begin position="274"/>
        <end position="484"/>
    </location>
</feature>
<dbReference type="Pfam" id="PF13487">
    <property type="entry name" value="HD_5"/>
    <property type="match status" value="1"/>
</dbReference>
<evidence type="ECO:0000259" key="3">
    <source>
        <dbReference type="PROSITE" id="PS51832"/>
    </source>
</evidence>
<dbReference type="PROSITE" id="PS50885">
    <property type="entry name" value="HAMP"/>
    <property type="match status" value="1"/>
</dbReference>
<dbReference type="InterPro" id="IPR003660">
    <property type="entry name" value="HAMP_dom"/>
</dbReference>
<comment type="caution">
    <text evidence="4">The sequence shown here is derived from an EMBL/GenBank/DDBJ whole genome shotgun (WGS) entry which is preliminary data.</text>
</comment>
<reference evidence="4" key="1">
    <citation type="journal article" date="2015" name="Nature">
        <title>Complex archaea that bridge the gap between prokaryotes and eukaryotes.</title>
        <authorList>
            <person name="Spang A."/>
            <person name="Saw J.H."/>
            <person name="Jorgensen S.L."/>
            <person name="Zaremba-Niedzwiedzka K."/>
            <person name="Martijn J."/>
            <person name="Lind A.E."/>
            <person name="van Eijk R."/>
            <person name="Schleper C."/>
            <person name="Guy L."/>
            <person name="Ettema T.J."/>
        </authorList>
    </citation>
    <scope>NUCLEOTIDE SEQUENCE</scope>
</reference>
<name>A0A0F9HXP6_9ZZZZ</name>
<dbReference type="PANTHER" id="PTHR45228">
    <property type="entry name" value="CYCLIC DI-GMP PHOSPHODIESTERASE TM_0186-RELATED"/>
    <property type="match status" value="1"/>
</dbReference>
<evidence type="ECO:0000256" key="1">
    <source>
        <dbReference type="SAM" id="Phobius"/>
    </source>
</evidence>
<keyword evidence="1" id="KW-0812">Transmembrane</keyword>
<dbReference type="InterPro" id="IPR037522">
    <property type="entry name" value="HD_GYP_dom"/>
</dbReference>